<evidence type="ECO:0000313" key="4">
    <source>
        <dbReference type="EMBL" id="KAJ3844614.1"/>
    </source>
</evidence>
<evidence type="ECO:0000256" key="1">
    <source>
        <dbReference type="SAM" id="MobiDB-lite"/>
    </source>
</evidence>
<dbReference type="Gene3D" id="3.30.420.10">
    <property type="entry name" value="Ribonuclease H-like superfamily/Ribonuclease H"/>
    <property type="match status" value="1"/>
</dbReference>
<dbReference type="EMBL" id="MU805950">
    <property type="protein sequence ID" value="KAJ3844614.1"/>
    <property type="molecule type" value="Genomic_DNA"/>
</dbReference>
<dbReference type="InterPro" id="IPR003100">
    <property type="entry name" value="PAZ_dom"/>
</dbReference>
<dbReference type="InterPro" id="IPR014811">
    <property type="entry name" value="ArgoL1"/>
</dbReference>
<protein>
    <submittedName>
        <fullName evidence="4">Argonaute-like protein</fullName>
    </submittedName>
</protein>
<dbReference type="SMART" id="SM00950">
    <property type="entry name" value="Piwi"/>
    <property type="match status" value="1"/>
</dbReference>
<dbReference type="InterPro" id="IPR012337">
    <property type="entry name" value="RNaseH-like_sf"/>
</dbReference>
<proteinExistence type="predicted"/>
<dbReference type="Pfam" id="PF02170">
    <property type="entry name" value="PAZ"/>
    <property type="match status" value="1"/>
</dbReference>
<dbReference type="PROSITE" id="PS50821">
    <property type="entry name" value="PAZ"/>
    <property type="match status" value="1"/>
</dbReference>
<feature type="region of interest" description="Disordered" evidence="1">
    <location>
        <begin position="1"/>
        <end position="60"/>
    </location>
</feature>
<evidence type="ECO:0000259" key="2">
    <source>
        <dbReference type="PROSITE" id="PS50821"/>
    </source>
</evidence>
<dbReference type="Gene3D" id="2.170.260.10">
    <property type="entry name" value="paz domain"/>
    <property type="match status" value="1"/>
</dbReference>
<dbReference type="SMART" id="SM01163">
    <property type="entry name" value="DUF1785"/>
    <property type="match status" value="1"/>
</dbReference>
<dbReference type="Gene3D" id="3.40.50.2300">
    <property type="match status" value="1"/>
</dbReference>
<dbReference type="SUPFAM" id="SSF101690">
    <property type="entry name" value="PAZ domain"/>
    <property type="match status" value="1"/>
</dbReference>
<dbReference type="InterPro" id="IPR032474">
    <property type="entry name" value="Argonaute_N"/>
</dbReference>
<reference evidence="4" key="1">
    <citation type="submission" date="2022-08" db="EMBL/GenBank/DDBJ databases">
        <authorList>
            <consortium name="DOE Joint Genome Institute"/>
            <person name="Min B."/>
            <person name="Riley R."/>
            <person name="Sierra-Patev S."/>
            <person name="Naranjo-Ortiz M."/>
            <person name="Looney B."/>
            <person name="Konkel Z."/>
            <person name="Slot J.C."/>
            <person name="Sakamoto Y."/>
            <person name="Steenwyk J.L."/>
            <person name="Rokas A."/>
            <person name="Carro J."/>
            <person name="Camarero S."/>
            <person name="Ferreira P."/>
            <person name="Molpeceres G."/>
            <person name="Ruiz-Duenas F.J."/>
            <person name="Serrano A."/>
            <person name="Henrissat B."/>
            <person name="Drula E."/>
            <person name="Hughes K.W."/>
            <person name="Mata J.L."/>
            <person name="Ishikawa N.K."/>
            <person name="Vargas-Isla R."/>
            <person name="Ushijima S."/>
            <person name="Smith C.A."/>
            <person name="Ahrendt S."/>
            <person name="Andreopoulos W."/>
            <person name="He G."/>
            <person name="Labutti K."/>
            <person name="Lipzen A."/>
            <person name="Ng V."/>
            <person name="Sandor L."/>
            <person name="Barry K."/>
            <person name="Martinez A.T."/>
            <person name="Xiao Y."/>
            <person name="Gibbons J.G."/>
            <person name="Terashima K."/>
            <person name="Hibbett D.S."/>
            <person name="Grigoriev I.V."/>
        </authorList>
    </citation>
    <scope>NUCLEOTIDE SEQUENCE</scope>
    <source>
        <strain evidence="4">TFB9207</strain>
    </source>
</reference>
<dbReference type="InterPro" id="IPR036397">
    <property type="entry name" value="RNaseH_sf"/>
</dbReference>
<dbReference type="Pfam" id="PF08699">
    <property type="entry name" value="ArgoL1"/>
    <property type="match status" value="1"/>
</dbReference>
<feature type="domain" description="Piwi" evidence="3">
    <location>
        <begin position="574"/>
        <end position="886"/>
    </location>
</feature>
<organism evidence="4 5">
    <name type="scientific">Lentinula raphanica</name>
    <dbReference type="NCBI Taxonomy" id="153919"/>
    <lineage>
        <taxon>Eukaryota</taxon>
        <taxon>Fungi</taxon>
        <taxon>Dikarya</taxon>
        <taxon>Basidiomycota</taxon>
        <taxon>Agaricomycotina</taxon>
        <taxon>Agaricomycetes</taxon>
        <taxon>Agaricomycetidae</taxon>
        <taxon>Agaricales</taxon>
        <taxon>Marasmiineae</taxon>
        <taxon>Omphalotaceae</taxon>
        <taxon>Lentinula</taxon>
    </lineage>
</organism>
<gene>
    <name evidence="4" type="ORF">F5878DRAFT_86394</name>
</gene>
<feature type="compositionally biased region" description="Gly residues" evidence="1">
    <location>
        <begin position="10"/>
        <end position="36"/>
    </location>
</feature>
<dbReference type="Pfam" id="PF02171">
    <property type="entry name" value="Piwi"/>
    <property type="match status" value="1"/>
</dbReference>
<feature type="domain" description="PAZ" evidence="2">
    <location>
        <begin position="276"/>
        <end position="392"/>
    </location>
</feature>
<dbReference type="InterPro" id="IPR003165">
    <property type="entry name" value="Piwi"/>
</dbReference>
<sequence length="923" mass="101527">MPPRSSSSQSGGGPARGRGGGGRGGGRGGHGGGGARAGPPQLVGRGGAQMAGAGGQPSGLPAAHVKTVGVRRFAFGTAGKRINVFTNACEATVPQNIIYHYDVAIASEKTLPPRFTMLLIKQLQLQPEFHPAGAYDGKKNLFMPHIIDFGGANSHDYNIALNGNSQPRDRPPRVYKIRITKAAELNPEVLQLFVEGKQGLSDGVETTLTALNIAIRMLPMQKFPFNTRSFFTESEARNVGQGFQLRRGFFQSLRPAIGRLLFNIDLSTGLFYRDGPLIDVALEVVGNRDPASLSFTRGLPERMFRELERYVKGVRVSVQPAARGAPPTIVTINTLTREGAQNITFKMSDGNSTNVASYFQRLSGRALHYPGIICAKTSRGAVLPMERCTIIPGQLARKQIPPDVTRAMVEFSTKRPADRLASIRNGFAALAHGQSEYVRNFGLNINEQTFPMSIEARQLPAPKLEYGKGSKDTSVIPRDGAWNMTEKKLFKPETISRWVMVVFETQNRFRKDTETSVVRSFIEGCQSVGMNVEEKNPIVKYASGQGGYPRIKDELRQAGLECVQKHKVNKGPDMLLIILPDGGNDIYRAVKHFGDIAQGVVTQCLLAKKCTRANLQYWANVCLKLNSKLGGVNVVPAAGVSAQLSDPQNPTIIMGADVTHPAPGLDTPSYSALVGSVDSRGVKYIPRTSVQASRQEIIADLETMSKEILKSYMEYQIRIEEKPAQASKPKRLLFFRDGVSEGYFGEVMEQEVKILKKVCQELKIAPRITFIVVGKRHHYRFFPEHPEARGEADRSGNCIAGTVVDRGITHPLEYDFYLQSHGGLLGTSRSAHYSVLYDDNNFIPDALQALCYTLCHIYARSTRSVSIPAPVYYADIVCARAKIHYDPSDTSDLGTVTSHSNFQSYVEGFRPLHNLHKTKMYFM</sequence>
<dbReference type="InterPro" id="IPR032473">
    <property type="entry name" value="Argonaute_Mid_dom"/>
</dbReference>
<dbReference type="PROSITE" id="PS50822">
    <property type="entry name" value="PIWI"/>
    <property type="match status" value="1"/>
</dbReference>
<dbReference type="CDD" id="cd04657">
    <property type="entry name" value="Piwi_ago-like"/>
    <property type="match status" value="1"/>
</dbReference>
<keyword evidence="5" id="KW-1185">Reference proteome</keyword>
<dbReference type="PANTHER" id="PTHR22891">
    <property type="entry name" value="EUKARYOTIC TRANSLATION INITIATION FACTOR 2C"/>
    <property type="match status" value="1"/>
</dbReference>
<dbReference type="InterPro" id="IPR045246">
    <property type="entry name" value="Piwi_ago-like"/>
</dbReference>
<dbReference type="InterPro" id="IPR036085">
    <property type="entry name" value="PAZ_dom_sf"/>
</dbReference>
<accession>A0AA38PKH2</accession>
<dbReference type="AlphaFoldDB" id="A0AA38PKH2"/>
<dbReference type="Pfam" id="PF16488">
    <property type="entry name" value="ArgoL2"/>
    <property type="match status" value="1"/>
</dbReference>
<dbReference type="GO" id="GO:0003723">
    <property type="term" value="F:RNA binding"/>
    <property type="evidence" value="ECO:0007669"/>
    <property type="project" value="InterPro"/>
</dbReference>
<name>A0AA38PKH2_9AGAR</name>
<feature type="compositionally biased region" description="Gly residues" evidence="1">
    <location>
        <begin position="44"/>
        <end position="57"/>
    </location>
</feature>
<evidence type="ECO:0000313" key="5">
    <source>
        <dbReference type="Proteomes" id="UP001163846"/>
    </source>
</evidence>
<evidence type="ECO:0000259" key="3">
    <source>
        <dbReference type="PROSITE" id="PS50822"/>
    </source>
</evidence>
<dbReference type="Pfam" id="PF16486">
    <property type="entry name" value="ArgoN"/>
    <property type="match status" value="1"/>
</dbReference>
<dbReference type="InterPro" id="IPR032472">
    <property type="entry name" value="ArgoL2"/>
</dbReference>
<dbReference type="Pfam" id="PF16487">
    <property type="entry name" value="ArgoMid"/>
    <property type="match status" value="1"/>
</dbReference>
<comment type="caution">
    <text evidence="4">The sequence shown here is derived from an EMBL/GenBank/DDBJ whole genome shotgun (WGS) entry which is preliminary data.</text>
</comment>
<dbReference type="CDD" id="cd02846">
    <property type="entry name" value="PAZ_argonaute_like"/>
    <property type="match status" value="1"/>
</dbReference>
<dbReference type="SUPFAM" id="SSF53098">
    <property type="entry name" value="Ribonuclease H-like"/>
    <property type="match status" value="1"/>
</dbReference>
<dbReference type="Proteomes" id="UP001163846">
    <property type="component" value="Unassembled WGS sequence"/>
</dbReference>